<dbReference type="InterPro" id="IPR009008">
    <property type="entry name" value="Val/Leu/Ile-tRNA-synth_edit"/>
</dbReference>
<evidence type="ECO:0000256" key="3">
    <source>
        <dbReference type="ARBA" id="ARBA00022840"/>
    </source>
</evidence>
<keyword evidence="7" id="KW-1185">Reference proteome</keyword>
<keyword evidence="5" id="KW-0030">Aminoacyl-tRNA synthetase</keyword>
<accession>A0AAD4SCE4</accession>
<evidence type="ECO:0000256" key="5">
    <source>
        <dbReference type="ARBA" id="ARBA00023146"/>
    </source>
</evidence>
<proteinExistence type="predicted"/>
<keyword evidence="1" id="KW-0436">Ligase</keyword>
<dbReference type="Gene3D" id="3.90.740.10">
    <property type="entry name" value="Valyl/Leucyl/Isoleucyl-tRNA synthetase, editing domain"/>
    <property type="match status" value="2"/>
</dbReference>
<comment type="caution">
    <text evidence="6">The sequence shown here is derived from an EMBL/GenBank/DDBJ whole genome shotgun (WGS) entry which is preliminary data.</text>
</comment>
<dbReference type="PANTHER" id="PTHR42780">
    <property type="entry name" value="SOLEUCYL-TRNA SYNTHETASE"/>
    <property type="match status" value="1"/>
</dbReference>
<keyword evidence="2" id="KW-0547">Nucleotide-binding</keyword>
<dbReference type="GO" id="GO:0004822">
    <property type="term" value="F:isoleucine-tRNA ligase activity"/>
    <property type="evidence" value="ECO:0007669"/>
    <property type="project" value="InterPro"/>
</dbReference>
<dbReference type="AlphaFoldDB" id="A0AAD4SCE4"/>
<keyword evidence="4" id="KW-0648">Protein biosynthesis</keyword>
<dbReference type="InterPro" id="IPR023586">
    <property type="entry name" value="Ile-tRNA-ligase_type2"/>
</dbReference>
<dbReference type="GO" id="GO:0005524">
    <property type="term" value="F:ATP binding"/>
    <property type="evidence" value="ECO:0007669"/>
    <property type="project" value="UniProtKB-KW"/>
</dbReference>
<reference evidence="6" key="1">
    <citation type="submission" date="2022-04" db="EMBL/GenBank/DDBJ databases">
        <title>A functionally conserved STORR gene fusion in Papaver species that diverged 16.8 million years ago.</title>
        <authorList>
            <person name="Catania T."/>
        </authorList>
    </citation>
    <scope>NUCLEOTIDE SEQUENCE</scope>
    <source>
        <strain evidence="6">S-188037</strain>
    </source>
</reference>
<evidence type="ECO:0000313" key="7">
    <source>
        <dbReference type="Proteomes" id="UP001202328"/>
    </source>
</evidence>
<dbReference type="GO" id="GO:0002161">
    <property type="term" value="F:aminoacyl-tRNA deacylase activity"/>
    <property type="evidence" value="ECO:0007669"/>
    <property type="project" value="InterPro"/>
</dbReference>
<evidence type="ECO:0000256" key="4">
    <source>
        <dbReference type="ARBA" id="ARBA00022917"/>
    </source>
</evidence>
<name>A0AAD4SCE4_9MAGN</name>
<dbReference type="GO" id="GO:0006428">
    <property type="term" value="P:isoleucyl-tRNA aminoacylation"/>
    <property type="evidence" value="ECO:0007669"/>
    <property type="project" value="TreeGrafter"/>
</dbReference>
<dbReference type="PANTHER" id="PTHR42780:SF1">
    <property type="entry name" value="ISOLEUCINE--TRNA LIGASE, CYTOPLASMIC"/>
    <property type="match status" value="1"/>
</dbReference>
<protein>
    <recommendedName>
        <fullName evidence="8">Isoleucyl-tRNA synthetase</fullName>
    </recommendedName>
</protein>
<evidence type="ECO:0000313" key="6">
    <source>
        <dbReference type="EMBL" id="KAI3891051.1"/>
    </source>
</evidence>
<dbReference type="Proteomes" id="UP001202328">
    <property type="component" value="Unassembled WGS sequence"/>
</dbReference>
<gene>
    <name evidence="6" type="ORF">MKW98_007356</name>
</gene>
<organism evidence="6 7">
    <name type="scientific">Papaver atlanticum</name>
    <dbReference type="NCBI Taxonomy" id="357466"/>
    <lineage>
        <taxon>Eukaryota</taxon>
        <taxon>Viridiplantae</taxon>
        <taxon>Streptophyta</taxon>
        <taxon>Embryophyta</taxon>
        <taxon>Tracheophyta</taxon>
        <taxon>Spermatophyta</taxon>
        <taxon>Magnoliopsida</taxon>
        <taxon>Ranunculales</taxon>
        <taxon>Papaveraceae</taxon>
        <taxon>Papaveroideae</taxon>
        <taxon>Papaver</taxon>
    </lineage>
</organism>
<evidence type="ECO:0000256" key="1">
    <source>
        <dbReference type="ARBA" id="ARBA00022598"/>
    </source>
</evidence>
<dbReference type="SUPFAM" id="SSF50677">
    <property type="entry name" value="ValRS/IleRS/LeuRS editing domain"/>
    <property type="match status" value="1"/>
</dbReference>
<keyword evidence="3" id="KW-0067">ATP-binding</keyword>
<dbReference type="EMBL" id="JAJJMB010012081">
    <property type="protein sequence ID" value="KAI3891051.1"/>
    <property type="molecule type" value="Genomic_DNA"/>
</dbReference>
<sequence length="182" mass="20271">MVFFPIVGDPHNAALVAWTTTPWTLPSNLCLCVNAKFDYVKNAKSKNRSSSSDGKADSGPYELYTPLFDYFVDEFSDTDKAFTVVGDNYVTDDSGTGVVHRAPAFGEEDYRVCIDNKIIQKGKNLTIAVNDDGCFTEKVSHFCGRYVNDADKDIFNDVKASMKILNSMNFKNNSQCQQKIPC</sequence>
<evidence type="ECO:0000256" key="2">
    <source>
        <dbReference type="ARBA" id="ARBA00022741"/>
    </source>
</evidence>
<evidence type="ECO:0008006" key="8">
    <source>
        <dbReference type="Google" id="ProtNLM"/>
    </source>
</evidence>